<dbReference type="PANTHER" id="PTHR24279:SF120">
    <property type="entry name" value="CYTOCHROME P450"/>
    <property type="match status" value="1"/>
</dbReference>
<dbReference type="SUPFAM" id="SSF48264">
    <property type="entry name" value="Cytochrome P450"/>
    <property type="match status" value="1"/>
</dbReference>
<evidence type="ECO:0000313" key="11">
    <source>
        <dbReference type="Proteomes" id="UP001153714"/>
    </source>
</evidence>
<dbReference type="InterPro" id="IPR002401">
    <property type="entry name" value="Cyt_P450_E_grp-I"/>
</dbReference>
<evidence type="ECO:0000256" key="3">
    <source>
        <dbReference type="ARBA" id="ARBA00022617"/>
    </source>
</evidence>
<accession>A0A9N9R9D3</accession>
<sequence length="416" mass="48424">MQTSRWKNVYHLAAINNIRHGFASLKYYREEYKTPNKITSESNFHGLLTDSGEIWKNLRSTVNPVLLQPKTTKLYSTMLDEVAQDMIVRLKSLRGYDNRIQGDFDMEMNLWALESIALVALGRRLRCFDSHLPPNSPEKRLIKVVQDIFKSFYMLDFKPSLWKYYPTKTFKRAMKLYEEQEILARYFIDKSIEELENHKEITHDDQKSILVKLLDINKDVAVVMASDALFAGVDTTSNLIIATLYLLANNQDKQDILREEIRSSGDQGEKQQYLEACLKESMRILSVTAGNTRVTTKEYDIFNYKVPIGVAVNFMHHNMALMEENYPRPKEFLPERWLVKKESPLYHGNAHPFAYQPFGFGVRSCLGRRIAKLELETFLRKLIDNFKVEWFGPPVTVRSAALNYVNGPYNFIFKNA</sequence>
<evidence type="ECO:0008006" key="12">
    <source>
        <dbReference type="Google" id="ProtNLM"/>
    </source>
</evidence>
<dbReference type="InterPro" id="IPR001128">
    <property type="entry name" value="Cyt_P450"/>
</dbReference>
<keyword evidence="7 9" id="KW-0503">Monooxygenase</keyword>
<name>A0A9N9R9D3_9NEOP</name>
<gene>
    <name evidence="10" type="ORF">DIATSA_LOCUS9417</name>
</gene>
<keyword evidence="11" id="KW-1185">Reference proteome</keyword>
<dbReference type="Gene3D" id="1.10.630.10">
    <property type="entry name" value="Cytochrome P450"/>
    <property type="match status" value="1"/>
</dbReference>
<reference evidence="10" key="1">
    <citation type="submission" date="2021-12" db="EMBL/GenBank/DDBJ databases">
        <authorList>
            <person name="King R."/>
        </authorList>
    </citation>
    <scope>NUCLEOTIDE SEQUENCE</scope>
</reference>
<dbReference type="InterPro" id="IPR050479">
    <property type="entry name" value="CYP11_CYP27_families"/>
</dbReference>
<evidence type="ECO:0000256" key="5">
    <source>
        <dbReference type="ARBA" id="ARBA00023002"/>
    </source>
</evidence>
<evidence type="ECO:0000256" key="8">
    <source>
        <dbReference type="PIRSR" id="PIRSR602401-1"/>
    </source>
</evidence>
<evidence type="ECO:0000256" key="7">
    <source>
        <dbReference type="ARBA" id="ARBA00023033"/>
    </source>
</evidence>
<proteinExistence type="inferred from homology"/>
<dbReference type="InterPro" id="IPR036396">
    <property type="entry name" value="Cyt_P450_sf"/>
</dbReference>
<dbReference type="InterPro" id="IPR017972">
    <property type="entry name" value="Cyt_P450_CS"/>
</dbReference>
<dbReference type="OrthoDB" id="3945418at2759"/>
<keyword evidence="4 8" id="KW-0479">Metal-binding</keyword>
<dbReference type="PROSITE" id="PS00086">
    <property type="entry name" value="CYTOCHROME_P450"/>
    <property type="match status" value="1"/>
</dbReference>
<evidence type="ECO:0000256" key="9">
    <source>
        <dbReference type="RuleBase" id="RU000461"/>
    </source>
</evidence>
<keyword evidence="6 8" id="KW-0408">Iron</keyword>
<dbReference type="AlphaFoldDB" id="A0A9N9R9D3"/>
<reference evidence="10" key="2">
    <citation type="submission" date="2022-10" db="EMBL/GenBank/DDBJ databases">
        <authorList>
            <consortium name="ENA_rothamsted_submissions"/>
            <consortium name="culmorum"/>
            <person name="King R."/>
        </authorList>
    </citation>
    <scope>NUCLEOTIDE SEQUENCE</scope>
</reference>
<dbReference type="PRINTS" id="PR00463">
    <property type="entry name" value="EP450I"/>
</dbReference>
<dbReference type="CDD" id="cd11054">
    <property type="entry name" value="CYP24A1-like"/>
    <property type="match status" value="1"/>
</dbReference>
<dbReference type="EMBL" id="OU893335">
    <property type="protein sequence ID" value="CAG9791828.1"/>
    <property type="molecule type" value="Genomic_DNA"/>
</dbReference>
<dbReference type="GO" id="GO:0020037">
    <property type="term" value="F:heme binding"/>
    <property type="evidence" value="ECO:0007669"/>
    <property type="project" value="InterPro"/>
</dbReference>
<dbReference type="PRINTS" id="PR00385">
    <property type="entry name" value="P450"/>
</dbReference>
<organism evidence="10 11">
    <name type="scientific">Diatraea saccharalis</name>
    <name type="common">sugarcane borer</name>
    <dbReference type="NCBI Taxonomy" id="40085"/>
    <lineage>
        <taxon>Eukaryota</taxon>
        <taxon>Metazoa</taxon>
        <taxon>Ecdysozoa</taxon>
        <taxon>Arthropoda</taxon>
        <taxon>Hexapoda</taxon>
        <taxon>Insecta</taxon>
        <taxon>Pterygota</taxon>
        <taxon>Neoptera</taxon>
        <taxon>Endopterygota</taxon>
        <taxon>Lepidoptera</taxon>
        <taxon>Glossata</taxon>
        <taxon>Ditrysia</taxon>
        <taxon>Pyraloidea</taxon>
        <taxon>Crambidae</taxon>
        <taxon>Crambinae</taxon>
        <taxon>Diatraea</taxon>
    </lineage>
</organism>
<evidence type="ECO:0000256" key="4">
    <source>
        <dbReference type="ARBA" id="ARBA00022723"/>
    </source>
</evidence>
<evidence type="ECO:0000256" key="2">
    <source>
        <dbReference type="ARBA" id="ARBA00010617"/>
    </source>
</evidence>
<dbReference type="PANTHER" id="PTHR24279">
    <property type="entry name" value="CYTOCHROME P450"/>
    <property type="match status" value="1"/>
</dbReference>
<keyword evidence="5 9" id="KW-0560">Oxidoreductase</keyword>
<evidence type="ECO:0000313" key="10">
    <source>
        <dbReference type="EMBL" id="CAG9791828.1"/>
    </source>
</evidence>
<evidence type="ECO:0000256" key="1">
    <source>
        <dbReference type="ARBA" id="ARBA00001971"/>
    </source>
</evidence>
<comment type="similarity">
    <text evidence="2 9">Belongs to the cytochrome P450 family.</text>
</comment>
<dbReference type="Proteomes" id="UP001153714">
    <property type="component" value="Chromosome 4"/>
</dbReference>
<dbReference type="GO" id="GO:0016705">
    <property type="term" value="F:oxidoreductase activity, acting on paired donors, with incorporation or reduction of molecular oxygen"/>
    <property type="evidence" value="ECO:0007669"/>
    <property type="project" value="InterPro"/>
</dbReference>
<dbReference type="GO" id="GO:0004497">
    <property type="term" value="F:monooxygenase activity"/>
    <property type="evidence" value="ECO:0007669"/>
    <property type="project" value="UniProtKB-KW"/>
</dbReference>
<feature type="binding site" description="axial binding residue" evidence="8">
    <location>
        <position position="365"/>
    </location>
    <ligand>
        <name>heme</name>
        <dbReference type="ChEBI" id="CHEBI:30413"/>
    </ligand>
    <ligandPart>
        <name>Fe</name>
        <dbReference type="ChEBI" id="CHEBI:18248"/>
    </ligandPart>
</feature>
<evidence type="ECO:0000256" key="6">
    <source>
        <dbReference type="ARBA" id="ARBA00023004"/>
    </source>
</evidence>
<dbReference type="GO" id="GO:0005506">
    <property type="term" value="F:iron ion binding"/>
    <property type="evidence" value="ECO:0007669"/>
    <property type="project" value="InterPro"/>
</dbReference>
<keyword evidence="3 8" id="KW-0349">Heme</keyword>
<protein>
    <recommendedName>
        <fullName evidence="12">Cytochrome P450</fullName>
    </recommendedName>
</protein>
<dbReference type="Pfam" id="PF00067">
    <property type="entry name" value="p450"/>
    <property type="match status" value="1"/>
</dbReference>
<comment type="cofactor">
    <cofactor evidence="1 8">
        <name>heme</name>
        <dbReference type="ChEBI" id="CHEBI:30413"/>
    </cofactor>
</comment>